<feature type="region of interest" description="Disordered" evidence="1">
    <location>
        <begin position="59"/>
        <end position="81"/>
    </location>
</feature>
<dbReference type="AlphaFoldDB" id="A0AAD8A893"/>
<gene>
    <name evidence="2" type="ORF">L9F63_014284</name>
</gene>
<reference evidence="2" key="1">
    <citation type="journal article" date="2023" name="IScience">
        <title>Live-bearing cockroach genome reveals convergent evolutionary mechanisms linked to viviparity in insects and beyond.</title>
        <authorList>
            <person name="Fouks B."/>
            <person name="Harrison M.C."/>
            <person name="Mikhailova A.A."/>
            <person name="Marchal E."/>
            <person name="English S."/>
            <person name="Carruthers M."/>
            <person name="Jennings E.C."/>
            <person name="Chiamaka E.L."/>
            <person name="Frigard R.A."/>
            <person name="Pippel M."/>
            <person name="Attardo G.M."/>
            <person name="Benoit J.B."/>
            <person name="Bornberg-Bauer E."/>
            <person name="Tobe S.S."/>
        </authorList>
    </citation>
    <scope>NUCLEOTIDE SEQUENCE</scope>
    <source>
        <strain evidence="2">Stay&amp;Tobe</strain>
    </source>
</reference>
<sequence length="81" mass="8986">DGADTCRPLARTFLQGYNNRSSMKLLPKRFINIHQWLGPICAKQLKETLFCLISNPGSQVCPSGNSTTRSSRELNPGAHEL</sequence>
<feature type="non-terminal residue" evidence="2">
    <location>
        <position position="81"/>
    </location>
</feature>
<reference evidence="2" key="2">
    <citation type="submission" date="2023-05" db="EMBL/GenBank/DDBJ databases">
        <authorList>
            <person name="Fouks B."/>
        </authorList>
    </citation>
    <scope>NUCLEOTIDE SEQUENCE</scope>
    <source>
        <strain evidence="2">Stay&amp;Tobe</strain>
        <tissue evidence="2">Testes</tissue>
    </source>
</reference>
<comment type="caution">
    <text evidence="2">The sequence shown here is derived from an EMBL/GenBank/DDBJ whole genome shotgun (WGS) entry which is preliminary data.</text>
</comment>
<feature type="non-terminal residue" evidence="2">
    <location>
        <position position="1"/>
    </location>
</feature>
<dbReference type="Proteomes" id="UP001233999">
    <property type="component" value="Unassembled WGS sequence"/>
</dbReference>
<organism evidence="2 3">
    <name type="scientific">Diploptera punctata</name>
    <name type="common">Pacific beetle cockroach</name>
    <dbReference type="NCBI Taxonomy" id="6984"/>
    <lineage>
        <taxon>Eukaryota</taxon>
        <taxon>Metazoa</taxon>
        <taxon>Ecdysozoa</taxon>
        <taxon>Arthropoda</taxon>
        <taxon>Hexapoda</taxon>
        <taxon>Insecta</taxon>
        <taxon>Pterygota</taxon>
        <taxon>Neoptera</taxon>
        <taxon>Polyneoptera</taxon>
        <taxon>Dictyoptera</taxon>
        <taxon>Blattodea</taxon>
        <taxon>Blaberoidea</taxon>
        <taxon>Blaberidae</taxon>
        <taxon>Diplopterinae</taxon>
        <taxon>Diploptera</taxon>
    </lineage>
</organism>
<accession>A0AAD8A893</accession>
<protein>
    <submittedName>
        <fullName evidence="2">Uncharacterized protein</fullName>
    </submittedName>
</protein>
<dbReference type="EMBL" id="JASPKZ010003058">
    <property type="protein sequence ID" value="KAJ9594279.1"/>
    <property type="molecule type" value="Genomic_DNA"/>
</dbReference>
<proteinExistence type="predicted"/>
<evidence type="ECO:0000313" key="2">
    <source>
        <dbReference type="EMBL" id="KAJ9594279.1"/>
    </source>
</evidence>
<feature type="compositionally biased region" description="Polar residues" evidence="1">
    <location>
        <begin position="59"/>
        <end position="69"/>
    </location>
</feature>
<evidence type="ECO:0000256" key="1">
    <source>
        <dbReference type="SAM" id="MobiDB-lite"/>
    </source>
</evidence>
<evidence type="ECO:0000313" key="3">
    <source>
        <dbReference type="Proteomes" id="UP001233999"/>
    </source>
</evidence>
<keyword evidence="3" id="KW-1185">Reference proteome</keyword>
<name>A0AAD8A893_DIPPU</name>